<dbReference type="InterPro" id="IPR027417">
    <property type="entry name" value="P-loop_NTPase"/>
</dbReference>
<dbReference type="InterPro" id="IPR032675">
    <property type="entry name" value="LRR_dom_sf"/>
</dbReference>
<reference evidence="4" key="2">
    <citation type="submission" date="2021-01" db="UniProtKB">
        <authorList>
            <consortium name="EnsemblPlants"/>
        </authorList>
    </citation>
    <scope>IDENTIFICATION</scope>
</reference>
<dbReference type="Pfam" id="PF05659">
    <property type="entry name" value="RPW8"/>
    <property type="match status" value="1"/>
</dbReference>
<dbReference type="Proteomes" id="UP000594261">
    <property type="component" value="Chromosome 1"/>
</dbReference>
<organism evidence="4 5">
    <name type="scientific">Quercus lobata</name>
    <name type="common">Valley oak</name>
    <dbReference type="NCBI Taxonomy" id="97700"/>
    <lineage>
        <taxon>Eukaryota</taxon>
        <taxon>Viridiplantae</taxon>
        <taxon>Streptophyta</taxon>
        <taxon>Embryophyta</taxon>
        <taxon>Tracheophyta</taxon>
        <taxon>Spermatophyta</taxon>
        <taxon>Magnoliopsida</taxon>
        <taxon>eudicotyledons</taxon>
        <taxon>Gunneridae</taxon>
        <taxon>Pentapetalae</taxon>
        <taxon>rosids</taxon>
        <taxon>fabids</taxon>
        <taxon>Fagales</taxon>
        <taxon>Fagaceae</taxon>
        <taxon>Quercus</taxon>
    </lineage>
</organism>
<dbReference type="PROSITE" id="PS51153">
    <property type="entry name" value="RPW8"/>
    <property type="match status" value="1"/>
</dbReference>
<proteinExistence type="inferred from homology"/>
<evidence type="ECO:0000256" key="2">
    <source>
        <dbReference type="ARBA" id="ARBA00022821"/>
    </source>
</evidence>
<dbReference type="OMA" id="EESEMFV"/>
<dbReference type="InterPro" id="IPR036388">
    <property type="entry name" value="WH-like_DNA-bd_sf"/>
</dbReference>
<dbReference type="GO" id="GO:0006952">
    <property type="term" value="P:defense response"/>
    <property type="evidence" value="ECO:0007669"/>
    <property type="project" value="UniProtKB-KW"/>
</dbReference>
<accession>A0A7N2KPJ2</accession>
<dbReference type="SUPFAM" id="SSF52540">
    <property type="entry name" value="P-loop containing nucleoside triphosphate hydrolases"/>
    <property type="match status" value="1"/>
</dbReference>
<comment type="similarity">
    <text evidence="1">Belongs to the disease resistance NB-LRR family.</text>
</comment>
<evidence type="ECO:0000313" key="5">
    <source>
        <dbReference type="Proteomes" id="UP000594261"/>
    </source>
</evidence>
<dbReference type="Gene3D" id="1.10.8.430">
    <property type="entry name" value="Helical domain of apoptotic protease-activating factors"/>
    <property type="match status" value="1"/>
</dbReference>
<protein>
    <recommendedName>
        <fullName evidence="3">RPW8 domain-containing protein</fullName>
    </recommendedName>
</protein>
<dbReference type="InterPro" id="IPR042197">
    <property type="entry name" value="Apaf_helical"/>
</dbReference>
<dbReference type="SUPFAM" id="SSF52058">
    <property type="entry name" value="L domain-like"/>
    <property type="match status" value="1"/>
</dbReference>
<dbReference type="Gene3D" id="1.10.10.10">
    <property type="entry name" value="Winged helix-like DNA-binding domain superfamily/Winged helix DNA-binding domain"/>
    <property type="match status" value="1"/>
</dbReference>
<dbReference type="Gramene" id="QL01p034976:mrna">
    <property type="protein sequence ID" value="QL01p034976:mrna"/>
    <property type="gene ID" value="QL01p034976"/>
</dbReference>
<evidence type="ECO:0000256" key="1">
    <source>
        <dbReference type="ARBA" id="ARBA00008894"/>
    </source>
</evidence>
<dbReference type="PANTHER" id="PTHR36766:SF3">
    <property type="entry name" value="RPW8 DOMAIN-CONTAINING PROTEIN"/>
    <property type="match status" value="1"/>
</dbReference>
<dbReference type="GO" id="GO:0043531">
    <property type="term" value="F:ADP binding"/>
    <property type="evidence" value="ECO:0007669"/>
    <property type="project" value="InterPro"/>
</dbReference>
<sequence>MSLVAGGVVGAAFGEGFAILHDTVKNVIGQAIMFKSVFEDLSATLESLESLVKEIRQLNLALDLPEKEIERLVKLMKKGAKMVDKCSKIQPYKIFSKAYYALKIKELNEAIEKFCKVDLQAQIGRTTLQTLVAVNDIRERMNNLNSDIRMRFGLRTLSVSRPRDYIVGLGLPLKELKMELKKKEEQVLLLTALGGCGKTTLVKMLCWDNEIRESIIDEFKFNIPNYKIVVTSRTAFPKFKSKYNLNPLGPEDAMSLFCRSASFKDMSSYFSKEQIEKIVRGCGGLPIALKVIGGSLRGRPVEVWQSTLMRWSDDGHSIFKSDKEVLARLEKSLEFSDEKSILKEYFMDLGSFPEDRRIPATAPIDLWTELHEPNQNDVHVTADLHELTTRNLASLVMTRKDVSAVSNCYNEDCVTQHDVLRDLAIHLSSQEPITERERLIVDISGNKLPNWWIKQEQQLINARLLSISTDELFSSSWCNIQAPKVEALVLNFQTRNYTLPEFLEKMAELKVIIITNYGFFPAELSNFQLLKSLPNLKRIRLEKISIPSLCNAPVPLRSVKKISLFMRNIGQAFGNSTIQVSDSLPSLMEINIDYCNDLVELPTWLCEVLSLEKLSITNCHKLSALPEGIGNLVNLEVLRFRSCTELSELPESIRSLHKLHILDISDCLSIIWLSKHIGELHNLKELHMKSA</sequence>
<name>A0A7N2KPJ2_QUELO</name>
<dbReference type="Gene3D" id="3.40.50.300">
    <property type="entry name" value="P-loop containing nucleotide triphosphate hydrolases"/>
    <property type="match status" value="1"/>
</dbReference>
<evidence type="ECO:0000259" key="3">
    <source>
        <dbReference type="PROSITE" id="PS51153"/>
    </source>
</evidence>
<dbReference type="EMBL" id="LRBV02000001">
    <property type="status" value="NOT_ANNOTATED_CDS"/>
    <property type="molecule type" value="Genomic_DNA"/>
</dbReference>
<keyword evidence="2" id="KW-0611">Plant defense</keyword>
<keyword evidence="5" id="KW-1185">Reference proteome</keyword>
<dbReference type="EnsemblPlants" id="QL01p034976:mrna">
    <property type="protein sequence ID" value="QL01p034976:mrna"/>
    <property type="gene ID" value="QL01p034976"/>
</dbReference>
<dbReference type="InParanoid" id="A0A7N2KPJ2"/>
<evidence type="ECO:0000313" key="4">
    <source>
        <dbReference type="EnsemblPlants" id="QL01p034976:mrna"/>
    </source>
</evidence>
<dbReference type="InterPro" id="IPR008808">
    <property type="entry name" value="Powdery_mildew-R_dom"/>
</dbReference>
<dbReference type="Gene3D" id="3.80.10.10">
    <property type="entry name" value="Ribonuclease Inhibitor"/>
    <property type="match status" value="1"/>
</dbReference>
<reference evidence="4 5" key="1">
    <citation type="journal article" date="2016" name="G3 (Bethesda)">
        <title>First Draft Assembly and Annotation of the Genome of a California Endemic Oak Quercus lobata Nee (Fagaceae).</title>
        <authorList>
            <person name="Sork V.L."/>
            <person name="Fitz-Gibbon S.T."/>
            <person name="Puiu D."/>
            <person name="Crepeau M."/>
            <person name="Gugger P.F."/>
            <person name="Sherman R."/>
            <person name="Stevens K."/>
            <person name="Langley C.H."/>
            <person name="Pellegrini M."/>
            <person name="Salzberg S.L."/>
        </authorList>
    </citation>
    <scope>NUCLEOTIDE SEQUENCE [LARGE SCALE GENOMIC DNA]</scope>
    <source>
        <strain evidence="4 5">cv. SW786</strain>
    </source>
</reference>
<dbReference type="AlphaFoldDB" id="A0A7N2KPJ2"/>
<dbReference type="PANTHER" id="PTHR36766">
    <property type="entry name" value="PLANT BROAD-SPECTRUM MILDEW RESISTANCE PROTEIN RPW8"/>
    <property type="match status" value="1"/>
</dbReference>
<feature type="domain" description="RPW8" evidence="3">
    <location>
        <begin position="1"/>
        <end position="153"/>
    </location>
</feature>